<feature type="compositionally biased region" description="Polar residues" evidence="1">
    <location>
        <begin position="50"/>
        <end position="67"/>
    </location>
</feature>
<sequence>MYKAFPLPVMEFPLLGEVPTASEESSHCQKKREATAVKIALLLKSRRNCQSKSDDNYTNYRVPTSSEESSHCQKKRKATAVKIALLLKSRRNCQSKSDDNYTKLVPHVTPFTLTAKDMQKRKNNVKVRTTLLLSLPDEHQLRFSKYKTAQELWAAILKTFDGNEATKKTEKNLLKQQYGNFKAEDSETLEQTFNRLQRKSELNPQNIAFISSAKHSRGNEDVNTASVSTASINVPTASANIRIDEDDMEEMDIKWNMALLSMSADKFWKKTGKKISIQGTTWQGLISRRLNASTAIRWAPKALMAIDGVGWDWSYMVNDEKNHALVADEEAPTEFAFMANINAESKVFDNSLYPKDCKKNTNSLNSKVTDLTDKLFDAKNMIYHYKLRLAQVESRLVEHKDREIKYCEKIRGLEFKTESSDEYIEILKKELDLIKKEKEGLDNKMTGFQTALKDLDSLLESQRLDKNKEGLGYSDVPPPPAQIYSSPKKDLSWTGLLSSKMIPTISPKSFIKFVKANDSPTNSKTDKAETAKKPPVKYAEQYRKPTKKPKKKGEKMDI</sequence>
<dbReference type="Pfam" id="PF14223">
    <property type="entry name" value="Retrotran_gag_2"/>
    <property type="match status" value="1"/>
</dbReference>
<feature type="compositionally biased region" description="Basic residues" evidence="1">
    <location>
        <begin position="544"/>
        <end position="558"/>
    </location>
</feature>
<evidence type="ECO:0000256" key="1">
    <source>
        <dbReference type="SAM" id="MobiDB-lite"/>
    </source>
</evidence>
<feature type="region of interest" description="Disordered" evidence="1">
    <location>
        <begin position="50"/>
        <end position="71"/>
    </location>
</feature>
<accession>A0A699HCG8</accession>
<comment type="caution">
    <text evidence="2">The sequence shown here is derived from an EMBL/GenBank/DDBJ whole genome shotgun (WGS) entry which is preliminary data.</text>
</comment>
<protein>
    <submittedName>
        <fullName evidence="2">Ribonuclease H-like domain-containing protein</fullName>
    </submittedName>
</protein>
<feature type="region of interest" description="Disordered" evidence="1">
    <location>
        <begin position="468"/>
        <end position="487"/>
    </location>
</feature>
<dbReference type="EMBL" id="BKCJ010141210">
    <property type="protein sequence ID" value="GEX95130.1"/>
    <property type="molecule type" value="Genomic_DNA"/>
</dbReference>
<evidence type="ECO:0000313" key="2">
    <source>
        <dbReference type="EMBL" id="GEX95130.1"/>
    </source>
</evidence>
<name>A0A699HCG8_TANCI</name>
<gene>
    <name evidence="2" type="ORF">Tci_367105</name>
</gene>
<organism evidence="2">
    <name type="scientific">Tanacetum cinerariifolium</name>
    <name type="common">Dalmatian daisy</name>
    <name type="synonym">Chrysanthemum cinerariifolium</name>
    <dbReference type="NCBI Taxonomy" id="118510"/>
    <lineage>
        <taxon>Eukaryota</taxon>
        <taxon>Viridiplantae</taxon>
        <taxon>Streptophyta</taxon>
        <taxon>Embryophyta</taxon>
        <taxon>Tracheophyta</taxon>
        <taxon>Spermatophyta</taxon>
        <taxon>Magnoliopsida</taxon>
        <taxon>eudicotyledons</taxon>
        <taxon>Gunneridae</taxon>
        <taxon>Pentapetalae</taxon>
        <taxon>asterids</taxon>
        <taxon>campanulids</taxon>
        <taxon>Asterales</taxon>
        <taxon>Asteraceae</taxon>
        <taxon>Asteroideae</taxon>
        <taxon>Anthemideae</taxon>
        <taxon>Anthemidinae</taxon>
        <taxon>Tanacetum</taxon>
    </lineage>
</organism>
<reference evidence="2" key="1">
    <citation type="journal article" date="2019" name="Sci. Rep.">
        <title>Draft genome of Tanacetum cinerariifolium, the natural source of mosquito coil.</title>
        <authorList>
            <person name="Yamashiro T."/>
            <person name="Shiraishi A."/>
            <person name="Satake H."/>
            <person name="Nakayama K."/>
        </authorList>
    </citation>
    <scope>NUCLEOTIDE SEQUENCE</scope>
</reference>
<dbReference type="AlphaFoldDB" id="A0A699HCG8"/>
<feature type="region of interest" description="Disordered" evidence="1">
    <location>
        <begin position="516"/>
        <end position="558"/>
    </location>
</feature>
<proteinExistence type="predicted"/>